<gene>
    <name evidence="2" type="ORF">ACFOLH_19050</name>
</gene>
<dbReference type="EMBL" id="JBHRWW010000024">
    <property type="protein sequence ID" value="MFC3690452.1"/>
    <property type="molecule type" value="Genomic_DNA"/>
</dbReference>
<keyword evidence="3" id="KW-1185">Reference proteome</keyword>
<evidence type="ECO:0008006" key="4">
    <source>
        <dbReference type="Google" id="ProtNLM"/>
    </source>
</evidence>
<proteinExistence type="predicted"/>
<sequence length="76" mass="8366">MSRRPSGGRPNKGDRDLLVTRPARAVGDVVRARADEQGLTISEYIATVLAEVHNMPQHAPRPAREPQEELPLSRTA</sequence>
<evidence type="ECO:0000313" key="2">
    <source>
        <dbReference type="EMBL" id="MFC3690452.1"/>
    </source>
</evidence>
<accession>A0ABV7WM27</accession>
<dbReference type="Proteomes" id="UP001595685">
    <property type="component" value="Unassembled WGS sequence"/>
</dbReference>
<name>A0ABV7WM27_9MICO</name>
<organism evidence="2 3">
    <name type="scientific">Aquipuribacter hungaricus</name>
    <dbReference type="NCBI Taxonomy" id="545624"/>
    <lineage>
        <taxon>Bacteria</taxon>
        <taxon>Bacillati</taxon>
        <taxon>Actinomycetota</taxon>
        <taxon>Actinomycetes</taxon>
        <taxon>Micrococcales</taxon>
        <taxon>Intrasporangiaceae</taxon>
        <taxon>Aquipuribacter</taxon>
    </lineage>
</organism>
<protein>
    <recommendedName>
        <fullName evidence="4">Toxin-antitoxin system</fullName>
    </recommendedName>
</protein>
<dbReference type="RefSeq" id="WP_340290902.1">
    <property type="nucleotide sequence ID" value="NZ_JBBEOI010000025.1"/>
</dbReference>
<evidence type="ECO:0000313" key="3">
    <source>
        <dbReference type="Proteomes" id="UP001595685"/>
    </source>
</evidence>
<reference evidence="3" key="1">
    <citation type="journal article" date="2019" name="Int. J. Syst. Evol. Microbiol.">
        <title>The Global Catalogue of Microorganisms (GCM) 10K type strain sequencing project: providing services to taxonomists for standard genome sequencing and annotation.</title>
        <authorList>
            <consortium name="The Broad Institute Genomics Platform"/>
            <consortium name="The Broad Institute Genome Sequencing Center for Infectious Disease"/>
            <person name="Wu L."/>
            <person name="Ma J."/>
        </authorList>
    </citation>
    <scope>NUCLEOTIDE SEQUENCE [LARGE SCALE GENOMIC DNA]</scope>
    <source>
        <strain evidence="3">NCAIM B.02333</strain>
    </source>
</reference>
<feature type="region of interest" description="Disordered" evidence="1">
    <location>
        <begin position="56"/>
        <end position="76"/>
    </location>
</feature>
<evidence type="ECO:0000256" key="1">
    <source>
        <dbReference type="SAM" id="MobiDB-lite"/>
    </source>
</evidence>
<comment type="caution">
    <text evidence="2">The sequence shown here is derived from an EMBL/GenBank/DDBJ whole genome shotgun (WGS) entry which is preliminary data.</text>
</comment>